<dbReference type="InterPro" id="IPR000504">
    <property type="entry name" value="RRM_dom"/>
</dbReference>
<feature type="region of interest" description="Disordered" evidence="2">
    <location>
        <begin position="838"/>
        <end position="916"/>
    </location>
</feature>
<feature type="compositionally biased region" description="Polar residues" evidence="2">
    <location>
        <begin position="298"/>
        <end position="314"/>
    </location>
</feature>
<dbReference type="PANTHER" id="PTHR23295:SF6">
    <property type="entry name" value="NEOSIN, ISOFORM A"/>
    <property type="match status" value="1"/>
</dbReference>
<proteinExistence type="predicted"/>
<dbReference type="InterPro" id="IPR012677">
    <property type="entry name" value="Nucleotide-bd_a/b_plait_sf"/>
</dbReference>
<accession>A0A8H3ITZ8</accession>
<comment type="caution">
    <text evidence="4">The sequence shown here is derived from an EMBL/GenBank/DDBJ whole genome shotgun (WGS) entry which is preliminary data.</text>
</comment>
<dbReference type="Pfam" id="PF00076">
    <property type="entry name" value="RRM_1"/>
    <property type="match status" value="1"/>
</dbReference>
<sequence length="916" mass="100532">MTSTPSSEALHYPTKALTPGSPLEPQNIPVLQNQNDIAFNQMSTRMDAPNRSLVSATARLNGFPRDIVNMTPRATEPAEPNTDKNQETREDWETGTKVNGSGEHSVAESETSEPHEINTSKNHMSSTAQPSMPMGASEPLSTVKRLNLTHLAQPQSYKPSSNNPQDDAHFTERYVVPVSQGPDSGVDGVAEVIGDSDIRGRPSNSDANGDGVNYQALLDNLSSSASAASPAENLSLVTTAPSSVFNAPSPSGALTPIATLPIPTGLPPRPPPQEKPAIHPNYTPGEDIRSYHNPPPQNSNAPTSYNAQPSSSYRPPQGYPHSNGVAPNGLPPPPLATFQQSLSKANQLQRSPQASQYRQRDNYGKIGAKPATSANEAQDEYPRRPEIERQYEEFLRDEEIYVSEGTWDRFPQGSRLFVGNLYTEKVTKRDLFYVFHKYGRIAQVSMKSAYGFVQYHDADACFHALQSEQAIEIKGRKIHLEISKPQKNTRNAVATAAGDNLRAGYNRRSRSPDYGRGGHVRGSGSGSGSGGDRYDRSAVFNPFERRARDDYRPMRSPSPRVFRGRDDYRSGRDRSSDRYFRGRSRSPHDRGGRYRSRSPRARDLDDEADLPVPRRNPGDVPDVQLILVDEVDRTFVAYIQQSFRDRGLRCDILQLPRVSLEAVVKRQMVEGVQAVVKIFRKSQNTGKIPLQVFNRSLGVNNIQFDGRVLPGPMQADRHAYNSLEYEDLQANVAAELVVRARSTHVAPAPAPTQNPNGPAYTAPQYPHQAQPLHLQQALPGGAQANNLANLITSLDGPSLQHLLGAMAQNPQTPTNPQQNPLPLQLGQSQGLASLLSNIAPQQPPQHGYQYRAGPQQQQSAYSGPVSDPTFSNNPALSSLLHSPHGRPSQGIQAQHQQSGQQQSVQDIMAQLAKYQQ</sequence>
<reference evidence="4" key="1">
    <citation type="submission" date="2021-03" db="EMBL/GenBank/DDBJ databases">
        <authorList>
            <person name="Tagirdzhanova G."/>
        </authorList>
    </citation>
    <scope>NUCLEOTIDE SEQUENCE</scope>
</reference>
<protein>
    <recommendedName>
        <fullName evidence="3">RRM domain-containing protein</fullName>
    </recommendedName>
</protein>
<feature type="compositionally biased region" description="Pro residues" evidence="2">
    <location>
        <begin position="264"/>
        <end position="274"/>
    </location>
</feature>
<feature type="region of interest" description="Disordered" evidence="2">
    <location>
        <begin position="64"/>
        <end position="138"/>
    </location>
</feature>
<dbReference type="InterPro" id="IPR052600">
    <property type="entry name" value="Nuc_rcpt_coact/corep"/>
</dbReference>
<feature type="compositionally biased region" description="Gly residues" evidence="2">
    <location>
        <begin position="515"/>
        <end position="531"/>
    </location>
</feature>
<dbReference type="PROSITE" id="PS50102">
    <property type="entry name" value="RRM"/>
    <property type="match status" value="1"/>
</dbReference>
<feature type="region of interest" description="Disordered" evidence="2">
    <location>
        <begin position="256"/>
        <end position="385"/>
    </location>
</feature>
<feature type="compositionally biased region" description="Basic and acidic residues" evidence="2">
    <location>
        <begin position="563"/>
        <end position="592"/>
    </location>
</feature>
<organism evidence="4 5">
    <name type="scientific">Alectoria fallacina</name>
    <dbReference type="NCBI Taxonomy" id="1903189"/>
    <lineage>
        <taxon>Eukaryota</taxon>
        <taxon>Fungi</taxon>
        <taxon>Dikarya</taxon>
        <taxon>Ascomycota</taxon>
        <taxon>Pezizomycotina</taxon>
        <taxon>Lecanoromycetes</taxon>
        <taxon>OSLEUM clade</taxon>
        <taxon>Lecanoromycetidae</taxon>
        <taxon>Lecanorales</taxon>
        <taxon>Lecanorineae</taxon>
        <taxon>Parmeliaceae</taxon>
        <taxon>Alectoria</taxon>
    </lineage>
</organism>
<feature type="compositionally biased region" description="Polar residues" evidence="2">
    <location>
        <begin position="119"/>
        <end position="130"/>
    </location>
</feature>
<gene>
    <name evidence="4" type="ORF">ALECFALPRED_003829</name>
</gene>
<dbReference type="Proteomes" id="UP000664203">
    <property type="component" value="Unassembled WGS sequence"/>
</dbReference>
<evidence type="ECO:0000313" key="5">
    <source>
        <dbReference type="Proteomes" id="UP000664203"/>
    </source>
</evidence>
<dbReference type="OrthoDB" id="10044938at2759"/>
<keyword evidence="5" id="KW-1185">Reference proteome</keyword>
<dbReference type="SMART" id="SM00360">
    <property type="entry name" value="RRM"/>
    <property type="match status" value="1"/>
</dbReference>
<feature type="compositionally biased region" description="Polar residues" evidence="2">
    <location>
        <begin position="337"/>
        <end position="357"/>
    </location>
</feature>
<feature type="compositionally biased region" description="Basic and acidic residues" evidence="2">
    <location>
        <begin position="81"/>
        <end position="94"/>
    </location>
</feature>
<evidence type="ECO:0000256" key="1">
    <source>
        <dbReference type="PROSITE-ProRule" id="PRU00176"/>
    </source>
</evidence>
<dbReference type="InterPro" id="IPR035979">
    <property type="entry name" value="RBD_domain_sf"/>
</dbReference>
<feature type="region of interest" description="Disordered" evidence="2">
    <location>
        <begin position="178"/>
        <end position="213"/>
    </location>
</feature>
<dbReference type="SUPFAM" id="SSF54928">
    <property type="entry name" value="RNA-binding domain, RBD"/>
    <property type="match status" value="1"/>
</dbReference>
<feature type="region of interest" description="Disordered" evidence="2">
    <location>
        <begin position="1"/>
        <end position="28"/>
    </location>
</feature>
<dbReference type="Gene3D" id="3.30.70.330">
    <property type="match status" value="1"/>
</dbReference>
<name>A0A8H3ITZ8_9LECA</name>
<evidence type="ECO:0000256" key="2">
    <source>
        <dbReference type="SAM" id="MobiDB-lite"/>
    </source>
</evidence>
<feature type="compositionally biased region" description="Basic and acidic residues" evidence="2">
    <location>
        <begin position="543"/>
        <end position="553"/>
    </location>
</feature>
<dbReference type="PANTHER" id="PTHR23295">
    <property type="entry name" value="NUCLEAR RECEPTOR COACTIVATOR 5-RELATED"/>
    <property type="match status" value="1"/>
</dbReference>
<feature type="compositionally biased region" description="Polar residues" evidence="2">
    <location>
        <begin position="868"/>
        <end position="880"/>
    </location>
</feature>
<dbReference type="EMBL" id="CAJPDR010000237">
    <property type="protein sequence ID" value="CAF9927785.1"/>
    <property type="molecule type" value="Genomic_DNA"/>
</dbReference>
<feature type="compositionally biased region" description="Low complexity" evidence="2">
    <location>
        <begin position="888"/>
        <end position="905"/>
    </location>
</feature>
<feature type="domain" description="RRM" evidence="3">
    <location>
        <begin position="414"/>
        <end position="485"/>
    </location>
</feature>
<keyword evidence="1" id="KW-0694">RNA-binding</keyword>
<evidence type="ECO:0000313" key="4">
    <source>
        <dbReference type="EMBL" id="CAF9927785.1"/>
    </source>
</evidence>
<feature type="region of interest" description="Disordered" evidence="2">
    <location>
        <begin position="484"/>
        <end position="617"/>
    </location>
</feature>
<dbReference type="AlphaFoldDB" id="A0A8H3ITZ8"/>
<evidence type="ECO:0000259" key="3">
    <source>
        <dbReference type="PROSITE" id="PS50102"/>
    </source>
</evidence>
<dbReference type="GO" id="GO:0003723">
    <property type="term" value="F:RNA binding"/>
    <property type="evidence" value="ECO:0007669"/>
    <property type="project" value="UniProtKB-UniRule"/>
</dbReference>